<gene>
    <name evidence="1" type="ORF">BDV23DRAFT_156591</name>
</gene>
<evidence type="ECO:0000313" key="1">
    <source>
        <dbReference type="EMBL" id="KAE8389838.1"/>
    </source>
</evidence>
<dbReference type="AlphaFoldDB" id="A0A5N7C7G3"/>
<dbReference type="EMBL" id="ML735261">
    <property type="protein sequence ID" value="KAE8389838.1"/>
    <property type="molecule type" value="Genomic_DNA"/>
</dbReference>
<reference evidence="1" key="1">
    <citation type="submission" date="2019-04" db="EMBL/GenBank/DDBJ databases">
        <title>Friends and foes A comparative genomics studyof 23 Aspergillus species from section Flavi.</title>
        <authorList>
            <consortium name="DOE Joint Genome Institute"/>
            <person name="Kjaerbolling I."/>
            <person name="Vesth T."/>
            <person name="Frisvad J.C."/>
            <person name="Nybo J.L."/>
            <person name="Theobald S."/>
            <person name="Kildgaard S."/>
            <person name="Isbrandt T."/>
            <person name="Kuo A."/>
            <person name="Sato A."/>
            <person name="Lyhne E.K."/>
            <person name="Kogle M.E."/>
            <person name="Wiebenga A."/>
            <person name="Kun R.S."/>
            <person name="Lubbers R.J."/>
            <person name="Makela M.R."/>
            <person name="Barry K."/>
            <person name="Chovatia M."/>
            <person name="Clum A."/>
            <person name="Daum C."/>
            <person name="Haridas S."/>
            <person name="He G."/>
            <person name="LaButti K."/>
            <person name="Lipzen A."/>
            <person name="Mondo S."/>
            <person name="Riley R."/>
            <person name="Salamov A."/>
            <person name="Simmons B.A."/>
            <person name="Magnuson J.K."/>
            <person name="Henrissat B."/>
            <person name="Mortensen U.H."/>
            <person name="Larsen T.O."/>
            <person name="Devries R.P."/>
            <person name="Grigoriev I.V."/>
            <person name="Machida M."/>
            <person name="Baker S.E."/>
            <person name="Andersen M.R."/>
        </authorList>
    </citation>
    <scope>NUCLEOTIDE SEQUENCE [LARGE SCALE GENOMIC DNA]</scope>
    <source>
        <strain evidence="1">IBT 14317</strain>
    </source>
</reference>
<name>A0A5N7C7G3_PETAA</name>
<organism evidence="1">
    <name type="scientific">Petromyces alliaceus</name>
    <name type="common">Aspergillus alliaceus</name>
    <dbReference type="NCBI Taxonomy" id="209559"/>
    <lineage>
        <taxon>Eukaryota</taxon>
        <taxon>Fungi</taxon>
        <taxon>Dikarya</taxon>
        <taxon>Ascomycota</taxon>
        <taxon>Pezizomycotina</taxon>
        <taxon>Eurotiomycetes</taxon>
        <taxon>Eurotiomycetidae</taxon>
        <taxon>Eurotiales</taxon>
        <taxon>Aspergillaceae</taxon>
        <taxon>Aspergillus</taxon>
        <taxon>Aspergillus subgen. Circumdati</taxon>
    </lineage>
</organism>
<protein>
    <submittedName>
        <fullName evidence="1">Uncharacterized protein</fullName>
    </submittedName>
</protein>
<dbReference type="Proteomes" id="UP000326877">
    <property type="component" value="Unassembled WGS sequence"/>
</dbReference>
<sequence length="66" mass="7888">MVSRRQRIHDTRLKHGVVQSADTMHWKNISLSHIYQMGSFSLLLQRRVWRVRTLLSCVPLLTMQRD</sequence>
<proteinExistence type="predicted"/>
<accession>A0A5N7C7G3</accession>